<dbReference type="InterPro" id="IPR017930">
    <property type="entry name" value="Myb_dom"/>
</dbReference>
<evidence type="ECO:0000256" key="2">
    <source>
        <dbReference type="ARBA" id="ARBA00010506"/>
    </source>
</evidence>
<feature type="domain" description="HTH myb-type" evidence="11">
    <location>
        <begin position="82"/>
        <end position="124"/>
    </location>
</feature>
<protein>
    <submittedName>
        <fullName evidence="12">Uncharacterized protein</fullName>
    </submittedName>
</protein>
<evidence type="ECO:0000256" key="1">
    <source>
        <dbReference type="ARBA" id="ARBA00004123"/>
    </source>
</evidence>
<dbReference type="SMART" id="SM00717">
    <property type="entry name" value="SANT"/>
    <property type="match status" value="2"/>
</dbReference>
<accession>A0AAV2D0B5</accession>
<comment type="similarity">
    <text evidence="2">Belongs to the CEF1 family.</text>
</comment>
<feature type="compositionally biased region" description="Basic and acidic residues" evidence="9">
    <location>
        <begin position="173"/>
        <end position="187"/>
    </location>
</feature>
<evidence type="ECO:0000256" key="8">
    <source>
        <dbReference type="ARBA" id="ARBA00023242"/>
    </source>
</evidence>
<evidence type="ECO:0000313" key="13">
    <source>
        <dbReference type="Proteomes" id="UP001497516"/>
    </source>
</evidence>
<evidence type="ECO:0000256" key="5">
    <source>
        <dbReference type="ARBA" id="ARBA00022737"/>
    </source>
</evidence>
<dbReference type="Gene3D" id="1.10.10.60">
    <property type="entry name" value="Homeodomain-like"/>
    <property type="match status" value="2"/>
</dbReference>
<feature type="domain" description="Myb-like" evidence="10">
    <location>
        <begin position="33"/>
        <end position="73"/>
    </location>
</feature>
<dbReference type="GO" id="GO:0005681">
    <property type="term" value="C:spliceosomal complex"/>
    <property type="evidence" value="ECO:0007669"/>
    <property type="project" value="UniProtKB-KW"/>
</dbReference>
<dbReference type="Proteomes" id="UP001497516">
    <property type="component" value="Chromosome 10"/>
</dbReference>
<keyword evidence="4" id="KW-0747">Spliceosome</keyword>
<evidence type="ECO:0000256" key="3">
    <source>
        <dbReference type="ARBA" id="ARBA00022664"/>
    </source>
</evidence>
<dbReference type="EMBL" id="OZ034814">
    <property type="protein sequence ID" value="CAL1362223.1"/>
    <property type="molecule type" value="Genomic_DNA"/>
</dbReference>
<reference evidence="12 13" key="1">
    <citation type="submission" date="2024-04" db="EMBL/GenBank/DDBJ databases">
        <authorList>
            <person name="Fracassetti M."/>
        </authorList>
    </citation>
    <scope>NUCLEOTIDE SEQUENCE [LARGE SCALE GENOMIC DNA]</scope>
</reference>
<gene>
    <name evidence="12" type="ORF">LTRI10_LOCUS9357</name>
</gene>
<organism evidence="12 13">
    <name type="scientific">Linum trigynum</name>
    <dbReference type="NCBI Taxonomy" id="586398"/>
    <lineage>
        <taxon>Eukaryota</taxon>
        <taxon>Viridiplantae</taxon>
        <taxon>Streptophyta</taxon>
        <taxon>Embryophyta</taxon>
        <taxon>Tracheophyta</taxon>
        <taxon>Spermatophyta</taxon>
        <taxon>Magnoliopsida</taxon>
        <taxon>eudicotyledons</taxon>
        <taxon>Gunneridae</taxon>
        <taxon>Pentapetalae</taxon>
        <taxon>rosids</taxon>
        <taxon>fabids</taxon>
        <taxon>Malpighiales</taxon>
        <taxon>Linaceae</taxon>
        <taxon>Linum</taxon>
    </lineage>
</organism>
<dbReference type="InterPro" id="IPR001005">
    <property type="entry name" value="SANT/Myb"/>
</dbReference>
<sequence>MVRNSRRCPDDLRTLRGDRILGRKTADGRWVTWLVEEDLILKKAVKKYGSRTDEWDRIASLLDGRSGEECKARVCGWFPAMDRLLKAAVEFYGKDQWRYVSRQFIHKTPKQCKARWIFLMKQQQQQQDDAAAAAADDQKLVNANPAAVDDQSVAAADHEEEKLIADPAVEEESSVKQDVAADGHKVVDNPPPAAAAAASDEWNIAGCNLRSRM</sequence>
<dbReference type="Pfam" id="PF00249">
    <property type="entry name" value="Myb_DNA-binding"/>
    <property type="match status" value="2"/>
</dbReference>
<comment type="subcellular location">
    <subcellularLocation>
        <location evidence="1">Nucleus</location>
    </subcellularLocation>
</comment>
<dbReference type="PANTHER" id="PTHR45885">
    <property type="entry name" value="CELL DIVISION CYCLE 5-LIKE PROTEIN"/>
    <property type="match status" value="1"/>
</dbReference>
<dbReference type="PROSITE" id="PS51294">
    <property type="entry name" value="HTH_MYB"/>
    <property type="match status" value="2"/>
</dbReference>
<evidence type="ECO:0000256" key="9">
    <source>
        <dbReference type="SAM" id="MobiDB-lite"/>
    </source>
</evidence>
<dbReference type="GO" id="GO:0003677">
    <property type="term" value="F:DNA binding"/>
    <property type="evidence" value="ECO:0007669"/>
    <property type="project" value="UniProtKB-KW"/>
</dbReference>
<keyword evidence="8" id="KW-0539">Nucleus</keyword>
<feature type="region of interest" description="Disordered" evidence="9">
    <location>
        <begin position="168"/>
        <end position="198"/>
    </location>
</feature>
<evidence type="ECO:0000313" key="12">
    <source>
        <dbReference type="EMBL" id="CAL1362223.1"/>
    </source>
</evidence>
<evidence type="ECO:0000259" key="11">
    <source>
        <dbReference type="PROSITE" id="PS51294"/>
    </source>
</evidence>
<dbReference type="PROSITE" id="PS50090">
    <property type="entry name" value="MYB_LIKE"/>
    <property type="match status" value="2"/>
</dbReference>
<dbReference type="GO" id="GO:0000398">
    <property type="term" value="P:mRNA splicing, via spliceosome"/>
    <property type="evidence" value="ECO:0007669"/>
    <property type="project" value="InterPro"/>
</dbReference>
<keyword evidence="3" id="KW-0507">mRNA processing</keyword>
<dbReference type="InterPro" id="IPR009057">
    <property type="entry name" value="Homeodomain-like_sf"/>
</dbReference>
<dbReference type="PANTHER" id="PTHR45885:SF1">
    <property type="entry name" value="CELL DIVISION CYCLE 5-LIKE PROTEIN"/>
    <property type="match status" value="1"/>
</dbReference>
<keyword evidence="13" id="KW-1185">Reference proteome</keyword>
<feature type="domain" description="Myb-like" evidence="10">
    <location>
        <begin position="77"/>
        <end position="120"/>
    </location>
</feature>
<dbReference type="GO" id="GO:0000974">
    <property type="term" value="C:Prp19 complex"/>
    <property type="evidence" value="ECO:0007669"/>
    <property type="project" value="InterPro"/>
</dbReference>
<keyword evidence="5" id="KW-0677">Repeat</keyword>
<evidence type="ECO:0000256" key="6">
    <source>
        <dbReference type="ARBA" id="ARBA00023125"/>
    </source>
</evidence>
<name>A0AAV2D0B5_9ROSI</name>
<dbReference type="SUPFAM" id="SSF46689">
    <property type="entry name" value="Homeodomain-like"/>
    <property type="match status" value="2"/>
</dbReference>
<keyword evidence="7" id="KW-0508">mRNA splicing</keyword>
<keyword evidence="6" id="KW-0238">DNA-binding</keyword>
<evidence type="ECO:0000259" key="10">
    <source>
        <dbReference type="PROSITE" id="PS50090"/>
    </source>
</evidence>
<feature type="domain" description="HTH myb-type" evidence="11">
    <location>
        <begin position="32"/>
        <end position="73"/>
    </location>
</feature>
<evidence type="ECO:0000256" key="7">
    <source>
        <dbReference type="ARBA" id="ARBA00023187"/>
    </source>
</evidence>
<dbReference type="CDD" id="cd00167">
    <property type="entry name" value="SANT"/>
    <property type="match status" value="2"/>
</dbReference>
<evidence type="ECO:0000256" key="4">
    <source>
        <dbReference type="ARBA" id="ARBA00022728"/>
    </source>
</evidence>
<proteinExistence type="inferred from homology"/>
<dbReference type="InterPro" id="IPR047242">
    <property type="entry name" value="CDC5L/Cef1"/>
</dbReference>
<dbReference type="AlphaFoldDB" id="A0AAV2D0B5"/>